<comment type="function">
    <text evidence="2">Binds amino acids.</text>
</comment>
<sequence length="355" mass="38992">MAEMTVTVAAAKGTLRTCPGARRAAVLGRWMPLAPAAPANLRLFSPAVRVPRATSPAAVEDGSNTDIVPIPKVIIDQDSDPDATIVEITLGDRLGDLLDTMSALKNLGLNVVKASVCLDSTGKHIKFAITRAFTGRKIDDPELLEAVRLTIINNMIQYHPESSSQLAMGATFGPEAPTEEFSKEIYETILFVYIYREKELVHNGVQSTHIFRISKFDVYFLCLCFIAKLIVSKFLSGIALLLDAGSSYRRTDFIGLPMVDVDIATHIDIYDDGPERSLLVVETADRPGLLVDLVKIISDISINVQSGEFDTEGLLAKAKFHVSYRGRTLTEALQQVLSNSLRYFLRRPTTEDASF</sequence>
<dbReference type="Proteomes" id="UP000251960">
    <property type="component" value="Chromosome 5"/>
</dbReference>
<dbReference type="InterPro" id="IPR040217">
    <property type="entry name" value="ACR1-12"/>
</dbReference>
<dbReference type="ExpressionAtlas" id="A0A3L6EUR3">
    <property type="expression patterns" value="baseline and differential"/>
</dbReference>
<keyword evidence="1 2" id="KW-0677">Repeat</keyword>
<gene>
    <name evidence="5" type="primary">Os08g0242700</name>
    <name evidence="5" type="ORF">Zm00014a_028087</name>
</gene>
<dbReference type="GO" id="GO:0016597">
    <property type="term" value="F:amino acid binding"/>
    <property type="evidence" value="ECO:0007669"/>
    <property type="project" value="UniProtKB-UniRule"/>
</dbReference>
<organism evidence="5">
    <name type="scientific">Zea mays</name>
    <name type="common">Maize</name>
    <dbReference type="NCBI Taxonomy" id="4577"/>
    <lineage>
        <taxon>Eukaryota</taxon>
        <taxon>Viridiplantae</taxon>
        <taxon>Streptophyta</taxon>
        <taxon>Embryophyta</taxon>
        <taxon>Tracheophyta</taxon>
        <taxon>Spermatophyta</taxon>
        <taxon>Magnoliopsida</taxon>
        <taxon>Liliopsida</taxon>
        <taxon>Poales</taxon>
        <taxon>Poaceae</taxon>
        <taxon>PACMAD clade</taxon>
        <taxon>Panicoideae</taxon>
        <taxon>Andropogonodae</taxon>
        <taxon>Andropogoneae</taxon>
        <taxon>Tripsacinae</taxon>
        <taxon>Zea</taxon>
    </lineage>
</organism>
<keyword evidence="3" id="KW-1133">Transmembrane helix</keyword>
<dbReference type="InterPro" id="IPR045865">
    <property type="entry name" value="ACT-like_dom_sf"/>
</dbReference>
<evidence type="ECO:0000256" key="2">
    <source>
        <dbReference type="RuleBase" id="RU369043"/>
    </source>
</evidence>
<accession>A0A3L6EUR3</accession>
<dbReference type="AlphaFoldDB" id="A0A3L6EUR3"/>
<dbReference type="PROSITE" id="PS51671">
    <property type="entry name" value="ACT"/>
    <property type="match status" value="1"/>
</dbReference>
<keyword evidence="3" id="KW-0472">Membrane</keyword>
<evidence type="ECO:0000256" key="3">
    <source>
        <dbReference type="SAM" id="Phobius"/>
    </source>
</evidence>
<name>A0A3L6EUR3_MAIZE</name>
<dbReference type="EMBL" id="NCVQ01000006">
    <property type="protein sequence ID" value="PWZ24313.1"/>
    <property type="molecule type" value="Genomic_DNA"/>
</dbReference>
<evidence type="ECO:0000259" key="4">
    <source>
        <dbReference type="PROSITE" id="PS51671"/>
    </source>
</evidence>
<evidence type="ECO:0000313" key="5">
    <source>
        <dbReference type="EMBL" id="PWZ24313.1"/>
    </source>
</evidence>
<dbReference type="PANTHER" id="PTHR31096:SF16">
    <property type="entry name" value="ACT DOMAIN-CONTAINING PROTEIN ACR11"/>
    <property type="match status" value="1"/>
</dbReference>
<protein>
    <recommendedName>
        <fullName evidence="2">ACT domain-containing protein ACR</fullName>
    </recommendedName>
    <alternativeName>
        <fullName evidence="2">Protein ACT DOMAIN REPEATS</fullName>
    </alternativeName>
</protein>
<keyword evidence="3" id="KW-0812">Transmembrane</keyword>
<dbReference type="SUPFAM" id="SSF55021">
    <property type="entry name" value="ACT-like"/>
    <property type="match status" value="1"/>
</dbReference>
<dbReference type="Gene3D" id="3.30.70.260">
    <property type="match status" value="1"/>
</dbReference>
<evidence type="ECO:0000256" key="1">
    <source>
        <dbReference type="ARBA" id="ARBA00022737"/>
    </source>
</evidence>
<dbReference type="CDD" id="cd04873">
    <property type="entry name" value="ACT_UUR-ACR-like"/>
    <property type="match status" value="1"/>
</dbReference>
<comment type="caution">
    <text evidence="5">The sequence shown here is derived from an EMBL/GenBank/DDBJ whole genome shotgun (WGS) entry which is preliminary data.</text>
</comment>
<proteinExistence type="predicted"/>
<feature type="transmembrane region" description="Helical" evidence="3">
    <location>
        <begin position="218"/>
        <end position="242"/>
    </location>
</feature>
<reference evidence="5" key="1">
    <citation type="journal article" date="2018" name="Nat. Genet.">
        <title>Extensive intraspecific gene order and gene structural variations between Mo17 and other maize genomes.</title>
        <authorList>
            <person name="Sun S."/>
            <person name="Zhou Y."/>
            <person name="Chen J."/>
            <person name="Shi J."/>
            <person name="Zhao H."/>
            <person name="Zhao H."/>
            <person name="Song W."/>
            <person name="Zhang M."/>
            <person name="Cui Y."/>
            <person name="Dong X."/>
            <person name="Liu H."/>
            <person name="Ma X."/>
            <person name="Jiao Y."/>
            <person name="Wang B."/>
            <person name="Wei X."/>
            <person name="Stein J.C."/>
            <person name="Glaubitz J.C."/>
            <person name="Lu F."/>
            <person name="Yu G."/>
            <person name="Liang C."/>
            <person name="Fengler K."/>
            <person name="Li B."/>
            <person name="Rafalski A."/>
            <person name="Schnable P.S."/>
            <person name="Ware D.H."/>
            <person name="Buckler E.S."/>
            <person name="Lai J."/>
        </authorList>
    </citation>
    <scope>NUCLEOTIDE SEQUENCE [LARGE SCALE GENOMIC DNA]</scope>
    <source>
        <tissue evidence="5">Seedling</tissue>
    </source>
</reference>
<dbReference type="PANTHER" id="PTHR31096">
    <property type="entry name" value="ACT DOMAIN-CONTAINING PROTEIN ACR4-RELATED"/>
    <property type="match status" value="1"/>
</dbReference>
<feature type="domain" description="ACT" evidence="4">
    <location>
        <begin position="278"/>
        <end position="355"/>
    </location>
</feature>
<dbReference type="InterPro" id="IPR002912">
    <property type="entry name" value="ACT_dom"/>
</dbReference>